<proteinExistence type="predicted"/>
<name>A0ACC0G8C8_9ERIC</name>
<organism evidence="1 2">
    <name type="scientific">Camellia lanceoleosa</name>
    <dbReference type="NCBI Taxonomy" id="1840588"/>
    <lineage>
        <taxon>Eukaryota</taxon>
        <taxon>Viridiplantae</taxon>
        <taxon>Streptophyta</taxon>
        <taxon>Embryophyta</taxon>
        <taxon>Tracheophyta</taxon>
        <taxon>Spermatophyta</taxon>
        <taxon>Magnoliopsida</taxon>
        <taxon>eudicotyledons</taxon>
        <taxon>Gunneridae</taxon>
        <taxon>Pentapetalae</taxon>
        <taxon>asterids</taxon>
        <taxon>Ericales</taxon>
        <taxon>Theaceae</taxon>
        <taxon>Camellia</taxon>
    </lineage>
</organism>
<sequence>MFANKLVDVLDTTNDKLEFIGKRMWYSHDLASKRASLNDELMKLPIIVNERLDACEIISHDIQKLDMFFSLTHDDRLRSHRFQPVRVLVGVLCKSLKVTVEDCRGFLQLVLFIFVARFGFTVSFHTNFGEYFQLANKSGRQ</sequence>
<keyword evidence="2" id="KW-1185">Reference proteome</keyword>
<evidence type="ECO:0000313" key="2">
    <source>
        <dbReference type="Proteomes" id="UP001060215"/>
    </source>
</evidence>
<reference evidence="1 2" key="1">
    <citation type="journal article" date="2022" name="Plant J.">
        <title>Chromosome-level genome of Camellia lanceoleosa provides a valuable resource for understanding genome evolution and self-incompatibility.</title>
        <authorList>
            <person name="Gong W."/>
            <person name="Xiao S."/>
            <person name="Wang L."/>
            <person name="Liao Z."/>
            <person name="Chang Y."/>
            <person name="Mo W."/>
            <person name="Hu G."/>
            <person name="Li W."/>
            <person name="Zhao G."/>
            <person name="Zhu H."/>
            <person name="Hu X."/>
            <person name="Ji K."/>
            <person name="Xiang X."/>
            <person name="Song Q."/>
            <person name="Yuan D."/>
            <person name="Jin S."/>
            <person name="Zhang L."/>
        </authorList>
    </citation>
    <scope>NUCLEOTIDE SEQUENCE [LARGE SCALE GENOMIC DNA]</scope>
    <source>
        <strain evidence="1">SQ_2022a</strain>
    </source>
</reference>
<dbReference type="EMBL" id="CM045767">
    <property type="protein sequence ID" value="KAI7997194.1"/>
    <property type="molecule type" value="Genomic_DNA"/>
</dbReference>
<evidence type="ECO:0000313" key="1">
    <source>
        <dbReference type="EMBL" id="KAI7997194.1"/>
    </source>
</evidence>
<dbReference type="Proteomes" id="UP001060215">
    <property type="component" value="Chromosome 10"/>
</dbReference>
<gene>
    <name evidence="1" type="ORF">LOK49_LG10G01278</name>
</gene>
<protein>
    <submittedName>
        <fullName evidence="1">Uncharacterized protein</fullName>
    </submittedName>
</protein>
<comment type="caution">
    <text evidence="1">The sequence shown here is derived from an EMBL/GenBank/DDBJ whole genome shotgun (WGS) entry which is preliminary data.</text>
</comment>
<accession>A0ACC0G8C8</accession>